<keyword evidence="3 5" id="KW-0274">FAD</keyword>
<dbReference type="eggNOG" id="COG1053">
    <property type="taxonomic scope" value="Bacteria"/>
</dbReference>
<evidence type="ECO:0000256" key="4">
    <source>
        <dbReference type="ARBA" id="ARBA00023002"/>
    </source>
</evidence>
<dbReference type="SUPFAM" id="SSF51905">
    <property type="entry name" value="FAD/NAD(P)-binding domain"/>
    <property type="match status" value="1"/>
</dbReference>
<dbReference type="InterPro" id="IPR036188">
    <property type="entry name" value="FAD/NAD-bd_sf"/>
</dbReference>
<keyword evidence="2 5" id="KW-0285">Flavoprotein</keyword>
<reference evidence="7 8" key="1">
    <citation type="submission" date="2013-08" db="EMBL/GenBank/DDBJ databases">
        <authorList>
            <person name="Weinstock G."/>
            <person name="Sodergren E."/>
            <person name="Wylie T."/>
            <person name="Fulton L."/>
            <person name="Fulton R."/>
            <person name="Fronick C."/>
            <person name="O'Laughlin M."/>
            <person name="Godfrey J."/>
            <person name="Miner T."/>
            <person name="Herter B."/>
            <person name="Appelbaum E."/>
            <person name="Cordes M."/>
            <person name="Lek S."/>
            <person name="Wollam A."/>
            <person name="Pepin K.H."/>
            <person name="Palsikar V.B."/>
            <person name="Mitreva M."/>
            <person name="Wilson R.K."/>
        </authorList>
    </citation>
    <scope>NUCLEOTIDE SEQUENCE [LARGE SCALE GENOMIC DNA]</scope>
    <source>
        <strain evidence="7 8">ATCC BAA-474</strain>
    </source>
</reference>
<dbReference type="InterPro" id="IPR010960">
    <property type="entry name" value="Flavocytochrome_c"/>
</dbReference>
<dbReference type="InterPro" id="IPR027477">
    <property type="entry name" value="Succ_DH/fumarate_Rdtase_cat_sf"/>
</dbReference>
<comment type="caution">
    <text evidence="7">The sequence shown here is derived from an EMBL/GenBank/DDBJ whole genome shotgun (WGS) entry which is preliminary data.</text>
</comment>
<dbReference type="InterPro" id="IPR050315">
    <property type="entry name" value="FAD-oxidoreductase_2"/>
</dbReference>
<dbReference type="RefSeq" id="WP_023051468.1">
    <property type="nucleotide sequence ID" value="NZ_CP173062.2"/>
</dbReference>
<dbReference type="Gene3D" id="3.90.1010.20">
    <property type="match status" value="1"/>
</dbReference>
<proteinExistence type="inferred from homology"/>
<dbReference type="Gene3D" id="3.90.700.10">
    <property type="entry name" value="Succinate dehydrogenase/fumarate reductase flavoprotein, catalytic domain"/>
    <property type="match status" value="1"/>
</dbReference>
<keyword evidence="8" id="KW-1185">Reference proteome</keyword>
<evidence type="ECO:0000256" key="1">
    <source>
        <dbReference type="ARBA" id="ARBA00008040"/>
    </source>
</evidence>
<keyword evidence="4 5" id="KW-0560">Oxidoreductase</keyword>
<dbReference type="HOGENOM" id="CLU_011398_4_0_0"/>
<dbReference type="PANTHER" id="PTHR43400:SF7">
    <property type="entry name" value="FAD-DEPENDENT OXIDOREDUCTASE 2 FAD BINDING DOMAIN-CONTAINING PROTEIN"/>
    <property type="match status" value="1"/>
</dbReference>
<dbReference type="STRING" id="1319815.HMPREF0202_01934"/>
<gene>
    <name evidence="7" type="ORF">HMPREF0202_01934</name>
</gene>
<accession>U7V9L2</accession>
<dbReference type="EC" id="1.3.99.33" evidence="5"/>
<comment type="catalytic activity">
    <reaction evidence="5">
        <text>dihydrourocanate + A = urocanate + AH2</text>
        <dbReference type="Rhea" id="RHEA:36059"/>
        <dbReference type="ChEBI" id="CHEBI:13193"/>
        <dbReference type="ChEBI" id="CHEBI:17499"/>
        <dbReference type="ChEBI" id="CHEBI:27247"/>
        <dbReference type="ChEBI" id="CHEBI:72991"/>
        <dbReference type="EC" id="1.3.99.33"/>
    </reaction>
</comment>
<evidence type="ECO:0000313" key="8">
    <source>
        <dbReference type="Proteomes" id="UP000017081"/>
    </source>
</evidence>
<sequence>MKFFNKKYMSFFTSLLLMTTLAQGKEFISSAKGYNGDIKVKVDIVNNEIKNINILEEKESDFTKDGMNSIIADIIETQSVKVDNVAGATSTSVGLKRAVDRAIKESKANLTPKEKKVIVYNDVTTDVVIIGGGGAGLSAAIAAKDKGSNVILVEKAAILGGNTNYATGGLNAAETSIQKNKGIKDSVEIFIDDTMKGGKNTNNKTLVEKMANSSAEIVDWLIEKGADLTDLGRMGGQSVDRTHRPTGGAPVGPNMIAALSKTAKESGVDIRLSTFAESIIYDGEAVKGIIVKAPNGQKYNINSKAVVIATGGFGANSDLIVENVASLKGFGTTNHKGATGDGIIMTKPLNVDLVDMEQIQTHPTVIPTNSVMITEAVRGNGAILVNRDGKRFINELDTRDVVSKAELNQKGGSAYLMFDENVKKSLKAIDSYDKKGYLTKGNTIEELAKNLDIPSKELEKTFSKYNESVKTGVDSEFNRQSLPTSLSQGPFYSVEVAPAVHHTMGGIKINENTEVLSNGKPIKGLYAAGEVTGGIHGSNRLGGNAVVDITVFGKIAGENASSFSK</sequence>
<dbReference type="GO" id="GO:0016020">
    <property type="term" value="C:membrane"/>
    <property type="evidence" value="ECO:0007669"/>
    <property type="project" value="InterPro"/>
</dbReference>
<dbReference type="GO" id="GO:0010181">
    <property type="term" value="F:FMN binding"/>
    <property type="evidence" value="ECO:0007669"/>
    <property type="project" value="InterPro"/>
</dbReference>
<dbReference type="SUPFAM" id="SSF56425">
    <property type="entry name" value="Succinate dehydrogenase/fumarate reductase flavoprotein, catalytic domain"/>
    <property type="match status" value="1"/>
</dbReference>
<dbReference type="SMART" id="SM00900">
    <property type="entry name" value="FMN_bind"/>
    <property type="match status" value="1"/>
</dbReference>
<dbReference type="PATRIC" id="fig|1319815.3.peg.1866"/>
<dbReference type="GO" id="GO:0016627">
    <property type="term" value="F:oxidoreductase activity, acting on the CH-CH group of donors"/>
    <property type="evidence" value="ECO:0007669"/>
    <property type="project" value="UniProtKB-ARBA"/>
</dbReference>
<evidence type="ECO:0000313" key="7">
    <source>
        <dbReference type="EMBL" id="ERT68166.1"/>
    </source>
</evidence>
<dbReference type="InterPro" id="IPR007329">
    <property type="entry name" value="FMN-bd"/>
</dbReference>
<evidence type="ECO:0000256" key="3">
    <source>
        <dbReference type="ARBA" id="ARBA00022827"/>
    </source>
</evidence>
<dbReference type="FunFam" id="3.90.700.10:FF:000007">
    <property type="entry name" value="NADH-dependent fumarate reductase"/>
    <property type="match status" value="1"/>
</dbReference>
<dbReference type="InterPro" id="IPR003953">
    <property type="entry name" value="FAD-dep_OxRdtase_2_FAD-bd"/>
</dbReference>
<dbReference type="Pfam" id="PF04205">
    <property type="entry name" value="FMN_bind"/>
    <property type="match status" value="1"/>
</dbReference>
<dbReference type="PANTHER" id="PTHR43400">
    <property type="entry name" value="FUMARATE REDUCTASE"/>
    <property type="match status" value="1"/>
</dbReference>
<comment type="cofactor">
    <cofactor evidence="5">
        <name>FAD</name>
        <dbReference type="ChEBI" id="CHEBI:57692"/>
    </cofactor>
    <text evidence="5">Binds 1 FAD per subunit.</text>
</comment>
<evidence type="ECO:0000256" key="5">
    <source>
        <dbReference type="RuleBase" id="RU366062"/>
    </source>
</evidence>
<dbReference type="Proteomes" id="UP000017081">
    <property type="component" value="Unassembled WGS sequence"/>
</dbReference>
<feature type="chain" id="PRO_5022248649" description="Urocanate reductase" evidence="5">
    <location>
        <begin position="25"/>
        <end position="565"/>
    </location>
</feature>
<comment type="similarity">
    <text evidence="1 5">Belongs to the FAD-dependent oxidoreductase 2 family. FRD/SDH subfamily.</text>
</comment>
<evidence type="ECO:0000259" key="6">
    <source>
        <dbReference type="SMART" id="SM00900"/>
    </source>
</evidence>
<evidence type="ECO:0000256" key="2">
    <source>
        <dbReference type="ARBA" id="ARBA00022630"/>
    </source>
</evidence>
<dbReference type="Gene3D" id="3.50.50.60">
    <property type="entry name" value="FAD/NAD(P)-binding domain"/>
    <property type="match status" value="1"/>
</dbReference>
<feature type="signal peptide" evidence="5">
    <location>
        <begin position="1"/>
        <end position="24"/>
    </location>
</feature>
<name>U7V9L2_9FUSO</name>
<dbReference type="NCBIfam" id="TIGR01813">
    <property type="entry name" value="flavo_cyto_c"/>
    <property type="match status" value="1"/>
</dbReference>
<feature type="domain" description="FMN-binding" evidence="6">
    <location>
        <begin position="33"/>
        <end position="106"/>
    </location>
</feature>
<comment type="cofactor">
    <cofactor evidence="5">
        <name>FMN</name>
        <dbReference type="ChEBI" id="CHEBI:58210"/>
    </cofactor>
    <text evidence="5">Binds 1 or 2 FMN covalently per subunit.</text>
</comment>
<dbReference type="AlphaFoldDB" id="U7V9L2"/>
<organism evidence="7 8">
    <name type="scientific">Cetobacterium somerae ATCC BAA-474</name>
    <dbReference type="NCBI Taxonomy" id="1319815"/>
    <lineage>
        <taxon>Bacteria</taxon>
        <taxon>Fusobacteriati</taxon>
        <taxon>Fusobacteriota</taxon>
        <taxon>Fusobacteriia</taxon>
        <taxon>Fusobacteriales</taxon>
        <taxon>Fusobacteriaceae</taxon>
        <taxon>Cetobacterium</taxon>
    </lineage>
</organism>
<dbReference type="Pfam" id="PF00890">
    <property type="entry name" value="FAD_binding_2"/>
    <property type="match status" value="1"/>
</dbReference>
<dbReference type="EMBL" id="AXZF01000077">
    <property type="protein sequence ID" value="ERT68166.1"/>
    <property type="molecule type" value="Genomic_DNA"/>
</dbReference>
<protein>
    <recommendedName>
        <fullName evidence="5">Urocanate reductase</fullName>
        <ecNumber evidence="5">1.3.99.33</ecNumber>
    </recommendedName>
</protein>
<keyword evidence="5" id="KW-0732">Signal</keyword>